<protein>
    <submittedName>
        <fullName evidence="8">ATP-binding protein</fullName>
    </submittedName>
</protein>
<dbReference type="InterPro" id="IPR027417">
    <property type="entry name" value="P-loop_NTPase"/>
</dbReference>
<feature type="region of interest" description="Disordered" evidence="5">
    <location>
        <begin position="851"/>
        <end position="880"/>
    </location>
</feature>
<dbReference type="PROSITE" id="PS50893">
    <property type="entry name" value="ABC_TRANSPORTER_2"/>
    <property type="match status" value="2"/>
</dbReference>
<feature type="coiled-coil region" evidence="4">
    <location>
        <begin position="472"/>
        <end position="499"/>
    </location>
</feature>
<keyword evidence="1" id="KW-0677">Repeat</keyword>
<evidence type="ECO:0000256" key="1">
    <source>
        <dbReference type="ARBA" id="ARBA00022737"/>
    </source>
</evidence>
<evidence type="ECO:0000256" key="2">
    <source>
        <dbReference type="ARBA" id="ARBA00022741"/>
    </source>
</evidence>
<dbReference type="PROSITE" id="PS00211">
    <property type="entry name" value="ABC_TRANSPORTER_1"/>
    <property type="match status" value="1"/>
</dbReference>
<evidence type="ECO:0000313" key="9">
    <source>
        <dbReference type="EMBL" id="AAN64586.1"/>
    </source>
</evidence>
<dbReference type="SMART" id="SM00382">
    <property type="entry name" value="AAA"/>
    <property type="match status" value="2"/>
</dbReference>
<feature type="compositionally biased region" description="Basic residues" evidence="5">
    <location>
        <begin position="871"/>
        <end position="880"/>
    </location>
</feature>
<dbReference type="PANTHER" id="PTHR19211:SF95">
    <property type="entry name" value="ABC TRANSPORTER F FAMILY MEMBER 2"/>
    <property type="match status" value="1"/>
</dbReference>
<keyword evidence="6" id="KW-0472">Membrane</keyword>
<feature type="domain" description="ABC transporter" evidence="7">
    <location>
        <begin position="574"/>
        <end position="814"/>
    </location>
</feature>
<dbReference type="PANTHER" id="PTHR19211">
    <property type="entry name" value="ATP-BINDING TRANSPORT PROTEIN-RELATED"/>
    <property type="match status" value="1"/>
</dbReference>
<feature type="transmembrane region" description="Helical" evidence="6">
    <location>
        <begin position="9"/>
        <end position="32"/>
    </location>
</feature>
<dbReference type="Pfam" id="PF13304">
    <property type="entry name" value="AAA_21"/>
    <property type="match status" value="1"/>
</dbReference>
<feature type="compositionally biased region" description="Basic residues" evidence="5">
    <location>
        <begin position="853"/>
        <end position="862"/>
    </location>
</feature>
<dbReference type="GO" id="GO:0016887">
    <property type="term" value="F:ATP hydrolysis activity"/>
    <property type="evidence" value="ECO:0007669"/>
    <property type="project" value="InterPro"/>
</dbReference>
<dbReference type="InterPro" id="IPR003439">
    <property type="entry name" value="ABC_transporter-like_ATP-bd"/>
</dbReference>
<name>O15895_BABBO</name>
<dbReference type="Pfam" id="PF00005">
    <property type="entry name" value="ABC_tran"/>
    <property type="match status" value="1"/>
</dbReference>
<evidence type="ECO:0000256" key="5">
    <source>
        <dbReference type="SAM" id="MobiDB-lite"/>
    </source>
</evidence>
<organism evidence="8">
    <name type="scientific">Babesia bovis</name>
    <dbReference type="NCBI Taxonomy" id="5865"/>
    <lineage>
        <taxon>Eukaryota</taxon>
        <taxon>Sar</taxon>
        <taxon>Alveolata</taxon>
        <taxon>Apicomplexa</taxon>
        <taxon>Aconoidasida</taxon>
        <taxon>Piroplasmida</taxon>
        <taxon>Babesiidae</taxon>
        <taxon>Babesia</taxon>
    </lineage>
</organism>
<reference evidence="9" key="3">
    <citation type="submission" date="2002-08" db="EMBL/GenBank/DDBJ databases">
        <authorList>
            <person name="Silins G."/>
            <person name="Blakeley R."/>
            <person name="Riddles P."/>
        </authorList>
    </citation>
    <scope>NUCLEOTIDE SEQUENCE</scope>
</reference>
<sequence>MLFHCQSSYFAYAFVFRIHVCFFLFTSTLIAVNGTHKGVQGCFSLARYSAIQQGYLSNTCVPPLTTRLTPLYNNHWNDGSNYVNEASKLESQISGGERNLALSLPSIEKNIVKHFDTVKESGTILDVKDLTIWIGDRVLFDNIAFRINRGDCIGIVGNNGTGKTSLLDALYYRLSGIEPPITTLYASMDIKHFLRPDNVDSRLLNTYQRLDYLAVRGHSLKDSIGMPLDRIWTSDDYSTFVTNDSVFKDGIRLNDDVAYMRQNSVSQLDNSKVVEEAINAPNRINHTRRMIIQDIENNLDYLNNYIDGGYMVSPQVSSDSDSNRSKFEWVKEVLFLYNSQHSFVQETCKNADIMTSNLVDMFGLRAALPLRVGELSGGFKMRLHLLTQLISKPKLLLLDEPTNNLDVPSVLFLSSTLKRLIETIGLSVILISHNPQFLNELCSSIFQAPGDGTLSVYSGGFDDFVHKGSNVLGTKTSRLQNLELTLKKLQQQYNAQLESTKGSQKQKRVLLSQKRRLITETENLVERIRGAKKSSYSDAYEKLLLSDVQVNPGNLSHLKLVKRGMYVFPDKPAFELDNVAVINKEGEVLLSNVSLTIQNGDRILLLGNNGAGKSTLISLLNAISRASNIGVDDINSVVEDNSHFQVEGGHWRGRGNGIVNTFSQNCSDLLNSKLTVGALAMKFGDLDMSALEQLSKYLASFHLIDFMDVNVSDLSFGERSRLLLALQFLRNSTFLFLDEPTNHLDVYMQATLSTLLNNVYTKGGIIVATHDMELIKSLERVTGVVYIHERDRMYTFNGDFKEAYMKLRSENPHISHKELGDFLDSCQHSYKRDIQLIPSNAYTNPVETVVKNKAPKGRKSVSKPKNTPGRTKMKNAKRFT</sequence>
<dbReference type="InterPro" id="IPR003959">
    <property type="entry name" value="ATPase_AAA_core"/>
</dbReference>
<dbReference type="EMBL" id="U44917">
    <property type="protein sequence ID" value="AAB66361.1"/>
    <property type="molecule type" value="Genomic_DNA"/>
</dbReference>
<dbReference type="EMBL" id="AY170919">
    <property type="protein sequence ID" value="AAN64586.1"/>
    <property type="molecule type" value="Genomic_DNA"/>
</dbReference>
<accession>O15895</accession>
<evidence type="ECO:0000256" key="4">
    <source>
        <dbReference type="SAM" id="Coils"/>
    </source>
</evidence>
<dbReference type="InterPro" id="IPR017871">
    <property type="entry name" value="ABC_transporter-like_CS"/>
</dbReference>
<reference evidence="8" key="1">
    <citation type="submission" date="1996-01" db="EMBL/GenBank/DDBJ databases">
        <title>Characterization of a gene encoding an ATP-binding protein from Babesia bovis.</title>
        <authorList>
            <person name="Silins G.U."/>
            <person name="Blakeley R.L."/>
            <person name="Riddles P.W."/>
        </authorList>
    </citation>
    <scope>NUCLEOTIDE SEQUENCE</scope>
    <source>
        <strain evidence="8">Samford attenuated</strain>
    </source>
</reference>
<dbReference type="AlphaFoldDB" id="O15895"/>
<keyword evidence="6" id="KW-1133">Transmembrane helix</keyword>
<keyword evidence="2" id="KW-0547">Nucleotide-binding</keyword>
<evidence type="ECO:0000256" key="3">
    <source>
        <dbReference type="ARBA" id="ARBA00022840"/>
    </source>
</evidence>
<evidence type="ECO:0000313" key="8">
    <source>
        <dbReference type="EMBL" id="AAB66361.1"/>
    </source>
</evidence>
<dbReference type="SUPFAM" id="SSF52540">
    <property type="entry name" value="P-loop containing nucleoside triphosphate hydrolases"/>
    <property type="match status" value="2"/>
</dbReference>
<evidence type="ECO:0000256" key="6">
    <source>
        <dbReference type="SAM" id="Phobius"/>
    </source>
</evidence>
<keyword evidence="4" id="KW-0175">Coiled coil</keyword>
<feature type="domain" description="ABC transporter" evidence="7">
    <location>
        <begin position="125"/>
        <end position="484"/>
    </location>
</feature>
<dbReference type="InterPro" id="IPR050611">
    <property type="entry name" value="ABCF"/>
</dbReference>
<keyword evidence="3 8" id="KW-0067">ATP-binding</keyword>
<dbReference type="Gene3D" id="3.40.50.300">
    <property type="entry name" value="P-loop containing nucleotide triphosphate hydrolases"/>
    <property type="match status" value="2"/>
</dbReference>
<reference evidence="8" key="2">
    <citation type="submission" date="1996-01" db="EMBL/GenBank/DDBJ databases">
        <title>Characterization of the transcriptional control region of the 12D3 antigen gene from the sporozoan Babesia bovis.</title>
        <authorList>
            <person name="Silins G.U."/>
            <person name="Blakeley R.L."/>
            <person name="Riddles P.W."/>
        </authorList>
    </citation>
    <scope>NUCLEOTIDE SEQUENCE</scope>
    <source>
        <strain evidence="8">Samford attenuated</strain>
    </source>
</reference>
<keyword evidence="6" id="KW-0812">Transmembrane</keyword>
<dbReference type="InterPro" id="IPR003593">
    <property type="entry name" value="AAA+_ATPase"/>
</dbReference>
<dbReference type="GO" id="GO:0005524">
    <property type="term" value="F:ATP binding"/>
    <property type="evidence" value="ECO:0007669"/>
    <property type="project" value="UniProtKB-KW"/>
</dbReference>
<evidence type="ECO:0000259" key="7">
    <source>
        <dbReference type="PROSITE" id="PS50893"/>
    </source>
</evidence>
<dbReference type="VEuPathDB" id="PiroplasmaDB:BBOV_IV008140"/>
<gene>
    <name evidence="8" type="primary">babc</name>
</gene>
<proteinExistence type="predicted"/>